<keyword evidence="8" id="KW-0548">Nucleotidyltransferase</keyword>
<evidence type="ECO:0000259" key="5">
    <source>
        <dbReference type="PROSITE" id="PS50089"/>
    </source>
</evidence>
<dbReference type="InterPro" id="IPR037275">
    <property type="entry name" value="Znf_CTCHY_sf"/>
</dbReference>
<comment type="caution">
    <text evidence="8">The sequence shown here is derived from an EMBL/GenBank/DDBJ whole genome shotgun (WGS) entry which is preliminary data.</text>
</comment>
<dbReference type="Pfam" id="PF13966">
    <property type="entry name" value="zf-RVT"/>
    <property type="match status" value="1"/>
</dbReference>
<dbReference type="SUPFAM" id="SSF57850">
    <property type="entry name" value="RING/U-box"/>
    <property type="match status" value="1"/>
</dbReference>
<evidence type="ECO:0000256" key="4">
    <source>
        <dbReference type="PROSITE-ProRule" id="PRU00601"/>
    </source>
</evidence>
<dbReference type="Gene3D" id="3.30.40.10">
    <property type="entry name" value="Zinc/RING finger domain, C3HC4 (zinc finger)"/>
    <property type="match status" value="1"/>
</dbReference>
<dbReference type="SMART" id="SM00184">
    <property type="entry name" value="RING"/>
    <property type="match status" value="1"/>
</dbReference>
<keyword evidence="8" id="KW-0695">RNA-directed DNA polymerase</keyword>
<dbReference type="PANTHER" id="PTHR21319">
    <property type="entry name" value="RING FINGER AND CHY ZINC FINGER DOMAIN-CONTAINING PROTEIN 1"/>
    <property type="match status" value="1"/>
</dbReference>
<dbReference type="InterPro" id="IPR013083">
    <property type="entry name" value="Znf_RING/FYVE/PHD"/>
</dbReference>
<dbReference type="PROSITE" id="PS51270">
    <property type="entry name" value="ZF_CTCHY"/>
    <property type="match status" value="2"/>
</dbReference>
<sequence length="650" mass="75124">MEHQENGLHVQVENADEGNFGCTHYKRRCKIKTPCCDEIFDCRHCHNEAKNSLDIDPIHRHDVPRHEVEKVICSLCDTEQDVQQNCINCGVCMGNYYCQKCKFFDDAVSKNQYHCDQCGICRTGGEENFFHCDKCDLDKTIQRTSSKKVVYGPETALTRVVQQNCINCGVCMGNYYCQKCKFFDDAVSKNQYHCDQCGICRTGGEENFFHCDKCGCCYSRKIKDTHVCVERAMHHDCPICSEFLFDTLKDLTILPCGHTMHFACLKEMEQHHRYSCPVCSKSICDLSDVWEKLDHEIGVTPMPQTFKNKMRFLASSSSLWIKVIKSTHGNSGALDNPYSSRLRNSTWIGILKAINKLKVKGVDLMGFCKIVIGNGSTTRFWHDIWYGDICFKEKFKRLFNLELQKHANVASKLQASNVASSFRRPPRSGIENSQFIELEQILSSISLSSVSDRWSWTLHGLGDFSVKSAREEIDKHVLVVSPSQNRWSKVLPIKLNVFSWRMMLDRLPTMSNLYNRGINITCILCPNCGAAIENRNHLFFGCSMSVDLARLIGRWRNIHIPIFDDSSSWDSWFNGMNLFSMQRRILEATFVSMRWHIWKFRNLSIFSSKKPWKERIFDDIVSHTYFWLGNRSRSFNVSMNVWLNDPLNTL</sequence>
<dbReference type="PROSITE" id="PS51266">
    <property type="entry name" value="ZF_CHY"/>
    <property type="match status" value="1"/>
</dbReference>
<keyword evidence="2 4" id="KW-0863">Zinc-finger</keyword>
<dbReference type="Pfam" id="PF05495">
    <property type="entry name" value="zf-CHY"/>
    <property type="match status" value="1"/>
</dbReference>
<keyword evidence="1" id="KW-0479">Metal-binding</keyword>
<evidence type="ECO:0000256" key="1">
    <source>
        <dbReference type="ARBA" id="ARBA00022723"/>
    </source>
</evidence>
<evidence type="ECO:0000256" key="2">
    <source>
        <dbReference type="ARBA" id="ARBA00022771"/>
    </source>
</evidence>
<protein>
    <submittedName>
        <fullName evidence="8">RNA-directed DNA polymerase, eukaryota, reverse transcriptase zinc-binding domain protein</fullName>
    </submittedName>
</protein>
<evidence type="ECO:0000313" key="9">
    <source>
        <dbReference type="Proteomes" id="UP001151760"/>
    </source>
</evidence>
<dbReference type="PROSITE" id="PS50089">
    <property type="entry name" value="ZF_RING_2"/>
    <property type="match status" value="1"/>
</dbReference>
<feature type="domain" description="CTCHY-type" evidence="7">
    <location>
        <begin position="172"/>
        <end position="236"/>
    </location>
</feature>
<dbReference type="SUPFAM" id="SSF161245">
    <property type="entry name" value="Zinc hairpin stack"/>
    <property type="match status" value="2"/>
</dbReference>
<keyword evidence="9" id="KW-1185">Reference proteome</keyword>
<dbReference type="EMBL" id="BQNB010011240">
    <property type="protein sequence ID" value="GJS87984.1"/>
    <property type="molecule type" value="Genomic_DNA"/>
</dbReference>
<dbReference type="InterPro" id="IPR008913">
    <property type="entry name" value="Znf_CHY"/>
</dbReference>
<dbReference type="Pfam" id="PF13639">
    <property type="entry name" value="zf-RING_2"/>
    <property type="match status" value="1"/>
</dbReference>
<reference evidence="8" key="1">
    <citation type="journal article" date="2022" name="Int. J. Mol. Sci.">
        <title>Draft Genome of Tanacetum Coccineum: Genomic Comparison of Closely Related Tanacetum-Family Plants.</title>
        <authorList>
            <person name="Yamashiro T."/>
            <person name="Shiraishi A."/>
            <person name="Nakayama K."/>
            <person name="Satake H."/>
        </authorList>
    </citation>
    <scope>NUCLEOTIDE SEQUENCE</scope>
</reference>
<proteinExistence type="predicted"/>
<dbReference type="InterPro" id="IPR017921">
    <property type="entry name" value="Znf_CTCHY"/>
</dbReference>
<name>A0ABQ4ZCS2_9ASTR</name>
<dbReference type="InterPro" id="IPR001841">
    <property type="entry name" value="Znf_RING"/>
</dbReference>
<keyword evidence="8" id="KW-0808">Transferase</keyword>
<dbReference type="PANTHER" id="PTHR21319:SF58">
    <property type="entry name" value="E3 UBIQUITIN-PROTEIN LIGASE RZFP34"/>
    <property type="match status" value="1"/>
</dbReference>
<evidence type="ECO:0000313" key="8">
    <source>
        <dbReference type="EMBL" id="GJS87984.1"/>
    </source>
</evidence>
<evidence type="ECO:0000259" key="7">
    <source>
        <dbReference type="PROSITE" id="PS51270"/>
    </source>
</evidence>
<dbReference type="Proteomes" id="UP001151760">
    <property type="component" value="Unassembled WGS sequence"/>
</dbReference>
<dbReference type="SUPFAM" id="SSF161219">
    <property type="entry name" value="CHY zinc finger-like"/>
    <property type="match status" value="1"/>
</dbReference>
<feature type="domain" description="CTCHY-type" evidence="7">
    <location>
        <begin position="93"/>
        <end position="164"/>
    </location>
</feature>
<gene>
    <name evidence="8" type="ORF">Tco_0770620</name>
</gene>
<feature type="domain" description="RING-type" evidence="5">
    <location>
        <begin position="237"/>
        <end position="280"/>
    </location>
</feature>
<evidence type="ECO:0000259" key="6">
    <source>
        <dbReference type="PROSITE" id="PS51266"/>
    </source>
</evidence>
<dbReference type="InterPro" id="IPR026960">
    <property type="entry name" value="RVT-Znf"/>
</dbReference>
<organism evidence="8 9">
    <name type="scientific">Tanacetum coccineum</name>
    <dbReference type="NCBI Taxonomy" id="301880"/>
    <lineage>
        <taxon>Eukaryota</taxon>
        <taxon>Viridiplantae</taxon>
        <taxon>Streptophyta</taxon>
        <taxon>Embryophyta</taxon>
        <taxon>Tracheophyta</taxon>
        <taxon>Spermatophyta</taxon>
        <taxon>Magnoliopsida</taxon>
        <taxon>eudicotyledons</taxon>
        <taxon>Gunneridae</taxon>
        <taxon>Pentapetalae</taxon>
        <taxon>asterids</taxon>
        <taxon>campanulids</taxon>
        <taxon>Asterales</taxon>
        <taxon>Asteraceae</taxon>
        <taxon>Asteroideae</taxon>
        <taxon>Anthemideae</taxon>
        <taxon>Anthemidinae</taxon>
        <taxon>Tanacetum</taxon>
    </lineage>
</organism>
<feature type="domain" description="CHY-type" evidence="6">
    <location>
        <begin position="15"/>
        <end position="91"/>
    </location>
</feature>
<evidence type="ECO:0000256" key="3">
    <source>
        <dbReference type="ARBA" id="ARBA00022833"/>
    </source>
</evidence>
<dbReference type="GO" id="GO:0003964">
    <property type="term" value="F:RNA-directed DNA polymerase activity"/>
    <property type="evidence" value="ECO:0007669"/>
    <property type="project" value="UniProtKB-KW"/>
</dbReference>
<dbReference type="InterPro" id="IPR037274">
    <property type="entry name" value="Znf_CHY_sf"/>
</dbReference>
<keyword evidence="3" id="KW-0862">Zinc</keyword>
<accession>A0ABQ4ZCS2</accession>
<dbReference type="CDD" id="cd16464">
    <property type="entry name" value="RING-H2_Pirh2-like"/>
    <property type="match status" value="1"/>
</dbReference>
<reference evidence="8" key="2">
    <citation type="submission" date="2022-01" db="EMBL/GenBank/DDBJ databases">
        <authorList>
            <person name="Yamashiro T."/>
            <person name="Shiraishi A."/>
            <person name="Satake H."/>
            <person name="Nakayama K."/>
        </authorList>
    </citation>
    <scope>NUCLEOTIDE SEQUENCE</scope>
</reference>